<feature type="transmembrane region" description="Helical" evidence="1">
    <location>
        <begin position="79"/>
        <end position="100"/>
    </location>
</feature>
<accession>A0A2M7E9H8</accession>
<keyword evidence="1" id="KW-0472">Membrane</keyword>
<comment type="caution">
    <text evidence="2">The sequence shown here is derived from an EMBL/GenBank/DDBJ whole genome shotgun (WGS) entry which is preliminary data.</text>
</comment>
<feature type="transmembrane region" description="Helical" evidence="1">
    <location>
        <begin position="49"/>
        <end position="70"/>
    </location>
</feature>
<reference evidence="3" key="1">
    <citation type="submission" date="2017-09" db="EMBL/GenBank/DDBJ databases">
        <title>Depth-based differentiation of microbial function through sediment-hosted aquifers and enrichment of novel symbionts in the deep terrestrial subsurface.</title>
        <authorList>
            <person name="Probst A.J."/>
            <person name="Ladd B."/>
            <person name="Jarett J.K."/>
            <person name="Geller-Mcgrath D.E."/>
            <person name="Sieber C.M.K."/>
            <person name="Emerson J.B."/>
            <person name="Anantharaman K."/>
            <person name="Thomas B.C."/>
            <person name="Malmstrom R."/>
            <person name="Stieglmeier M."/>
            <person name="Klingl A."/>
            <person name="Woyke T."/>
            <person name="Ryan C.M."/>
            <person name="Banfield J.F."/>
        </authorList>
    </citation>
    <scope>NUCLEOTIDE SEQUENCE [LARGE SCALE GENOMIC DNA]</scope>
</reference>
<evidence type="ECO:0000313" key="2">
    <source>
        <dbReference type="EMBL" id="PIV64369.1"/>
    </source>
</evidence>
<gene>
    <name evidence="2" type="ORF">COS11_02525</name>
</gene>
<dbReference type="AlphaFoldDB" id="A0A2M7E9H8"/>
<keyword evidence="1" id="KW-0812">Transmembrane</keyword>
<sequence length="224" mass="25512">MKDKINKYIWLILFAIAMGYLEAAVVSYLRELYCPGGFTFPFPMPPVKLYLTELGRELSTIVMLVGIAIVSSSAGIIRIAYFLLLFGLWDIFYYFWLYILLQWPTSFLDWDILFSIPVSWAAPVIAPLIVSFLFIGFSVIIFYLHSKGYKIIISFWEGVTSLVGLLLIFLSMTIDALFEPRIYLYQAPSSFHWGLFNCGIIILIIVIGSLTFLSIPSTGREPPL</sequence>
<name>A0A2M7E9H8_9BACT</name>
<dbReference type="Proteomes" id="UP000228886">
    <property type="component" value="Unassembled WGS sequence"/>
</dbReference>
<protein>
    <submittedName>
        <fullName evidence="2">Uncharacterized protein</fullName>
    </submittedName>
</protein>
<feature type="transmembrane region" description="Helical" evidence="1">
    <location>
        <begin position="151"/>
        <end position="174"/>
    </location>
</feature>
<evidence type="ECO:0000313" key="3">
    <source>
        <dbReference type="Proteomes" id="UP000228886"/>
    </source>
</evidence>
<keyword evidence="1" id="KW-1133">Transmembrane helix</keyword>
<dbReference type="EMBL" id="PETL01000125">
    <property type="protein sequence ID" value="PIV64369.1"/>
    <property type="molecule type" value="Genomic_DNA"/>
</dbReference>
<feature type="transmembrane region" description="Helical" evidence="1">
    <location>
        <begin position="194"/>
        <end position="215"/>
    </location>
</feature>
<evidence type="ECO:0000256" key="1">
    <source>
        <dbReference type="SAM" id="Phobius"/>
    </source>
</evidence>
<feature type="transmembrane region" description="Helical" evidence="1">
    <location>
        <begin position="9"/>
        <end position="29"/>
    </location>
</feature>
<organism evidence="2 3">
    <name type="scientific">bacterium (Candidatus Ratteibacteria) CG01_land_8_20_14_3_00_40_19</name>
    <dbReference type="NCBI Taxonomy" id="2014290"/>
    <lineage>
        <taxon>Bacteria</taxon>
        <taxon>Candidatus Ratteibacteria</taxon>
    </lineage>
</organism>
<feature type="transmembrane region" description="Helical" evidence="1">
    <location>
        <begin position="120"/>
        <end position="144"/>
    </location>
</feature>
<proteinExistence type="predicted"/>